<reference evidence="2 3" key="1">
    <citation type="submission" date="2019-05" db="EMBL/GenBank/DDBJ databases">
        <title>Another draft genome of Portunus trituberculatus and its Hox gene families provides insights of decapod evolution.</title>
        <authorList>
            <person name="Jeong J.-H."/>
            <person name="Song I."/>
            <person name="Kim S."/>
            <person name="Choi T."/>
            <person name="Kim D."/>
            <person name="Ryu S."/>
            <person name="Kim W."/>
        </authorList>
    </citation>
    <scope>NUCLEOTIDE SEQUENCE [LARGE SCALE GENOMIC DNA]</scope>
    <source>
        <tissue evidence="2">Muscle</tissue>
    </source>
</reference>
<comment type="caution">
    <text evidence="2">The sequence shown here is derived from an EMBL/GenBank/DDBJ whole genome shotgun (WGS) entry which is preliminary data.</text>
</comment>
<proteinExistence type="predicted"/>
<protein>
    <submittedName>
        <fullName evidence="2">Uncharacterized protein</fullName>
    </submittedName>
</protein>
<evidence type="ECO:0000313" key="2">
    <source>
        <dbReference type="EMBL" id="MPC82537.1"/>
    </source>
</evidence>
<keyword evidence="3" id="KW-1185">Reference proteome</keyword>
<dbReference type="AlphaFoldDB" id="A0A5B7ILK2"/>
<feature type="transmembrane region" description="Helical" evidence="1">
    <location>
        <begin position="115"/>
        <end position="133"/>
    </location>
</feature>
<name>A0A5B7ILK2_PORTR</name>
<dbReference type="Proteomes" id="UP000324222">
    <property type="component" value="Unassembled WGS sequence"/>
</dbReference>
<gene>
    <name evidence="2" type="ORF">E2C01_077209</name>
</gene>
<keyword evidence="1" id="KW-0812">Transmembrane</keyword>
<keyword evidence="1" id="KW-1133">Transmembrane helix</keyword>
<dbReference type="EMBL" id="VSRR010060050">
    <property type="protein sequence ID" value="MPC82537.1"/>
    <property type="molecule type" value="Genomic_DNA"/>
</dbReference>
<evidence type="ECO:0000256" key="1">
    <source>
        <dbReference type="SAM" id="Phobius"/>
    </source>
</evidence>
<sequence>MKPHIPPQHTHKPHLTLHAFSLIPNPQIHHHSIRSSFFLLLTQGCRSVPHTRYLSHRHDQYKRCASTQHFVSILVPSAEAEVAWGSEGRPGVRSNTCQSLGTVLEQQRTAPCCSLSVSLCSSLLLLFLVFACLEAITRAQDSGIDAQKRSK</sequence>
<organism evidence="2 3">
    <name type="scientific">Portunus trituberculatus</name>
    <name type="common">Swimming crab</name>
    <name type="synonym">Neptunus trituberculatus</name>
    <dbReference type="NCBI Taxonomy" id="210409"/>
    <lineage>
        <taxon>Eukaryota</taxon>
        <taxon>Metazoa</taxon>
        <taxon>Ecdysozoa</taxon>
        <taxon>Arthropoda</taxon>
        <taxon>Crustacea</taxon>
        <taxon>Multicrustacea</taxon>
        <taxon>Malacostraca</taxon>
        <taxon>Eumalacostraca</taxon>
        <taxon>Eucarida</taxon>
        <taxon>Decapoda</taxon>
        <taxon>Pleocyemata</taxon>
        <taxon>Brachyura</taxon>
        <taxon>Eubrachyura</taxon>
        <taxon>Portunoidea</taxon>
        <taxon>Portunidae</taxon>
        <taxon>Portuninae</taxon>
        <taxon>Portunus</taxon>
    </lineage>
</organism>
<evidence type="ECO:0000313" key="3">
    <source>
        <dbReference type="Proteomes" id="UP000324222"/>
    </source>
</evidence>
<keyword evidence="1" id="KW-0472">Membrane</keyword>
<accession>A0A5B7ILK2</accession>